<dbReference type="InterPro" id="IPR007213">
    <property type="entry name" value="Ppm1/Ppm2/Tcmp"/>
</dbReference>
<proteinExistence type="predicted"/>
<dbReference type="GO" id="GO:0008168">
    <property type="term" value="F:methyltransferase activity"/>
    <property type="evidence" value="ECO:0007669"/>
    <property type="project" value="UniProtKB-KW"/>
</dbReference>
<dbReference type="PANTHER" id="PTHR43619">
    <property type="entry name" value="S-ADENOSYL-L-METHIONINE-DEPENDENT METHYLTRANSFERASE YKTD-RELATED"/>
    <property type="match status" value="1"/>
</dbReference>
<dbReference type="OrthoDB" id="9800233at2"/>
<dbReference type="Pfam" id="PF04072">
    <property type="entry name" value="LCM"/>
    <property type="match status" value="1"/>
</dbReference>
<dbReference type="PIRSF" id="PIRSF028177">
    <property type="entry name" value="Polyketide_synth_Omtfrase_TcmP"/>
    <property type="match status" value="1"/>
</dbReference>
<dbReference type="InterPro" id="IPR016874">
    <property type="entry name" value="TcmP-like"/>
</dbReference>
<organism evidence="3 4">
    <name type="scientific">Achromobacter spanius</name>
    <dbReference type="NCBI Taxonomy" id="217203"/>
    <lineage>
        <taxon>Bacteria</taxon>
        <taxon>Pseudomonadati</taxon>
        <taxon>Pseudomonadota</taxon>
        <taxon>Betaproteobacteria</taxon>
        <taxon>Burkholderiales</taxon>
        <taxon>Alcaligenaceae</taxon>
        <taxon>Achromobacter</taxon>
    </lineage>
</organism>
<protein>
    <submittedName>
        <fullName evidence="3">Methyltransferase</fullName>
    </submittedName>
</protein>
<evidence type="ECO:0000256" key="1">
    <source>
        <dbReference type="ARBA" id="ARBA00022603"/>
    </source>
</evidence>
<evidence type="ECO:0000313" key="4">
    <source>
        <dbReference type="Proteomes" id="UP000239477"/>
    </source>
</evidence>
<dbReference type="Gene3D" id="3.40.50.150">
    <property type="entry name" value="Vaccinia Virus protein VP39"/>
    <property type="match status" value="1"/>
</dbReference>
<evidence type="ECO:0000313" key="3">
    <source>
        <dbReference type="EMBL" id="AVJ31173.1"/>
    </source>
</evidence>
<dbReference type="SUPFAM" id="SSF53335">
    <property type="entry name" value="S-adenosyl-L-methionine-dependent methyltransferases"/>
    <property type="match status" value="1"/>
</dbReference>
<reference evidence="3 4" key="1">
    <citation type="submission" date="2017-09" db="EMBL/GenBank/DDBJ databases">
        <title>Genomic, metabolic, and phenotypic characteristics of bacterial isolates from the natural microbiome of the model nematode Caenorhabditis elegans.</title>
        <authorList>
            <person name="Zimmermann J."/>
            <person name="Obeng N."/>
            <person name="Yang W."/>
            <person name="Obeng O."/>
            <person name="Kissoyan K."/>
            <person name="Pees B."/>
            <person name="Dirksen P."/>
            <person name="Hoppner M."/>
            <person name="Franke A."/>
            <person name="Rosenstiel P."/>
            <person name="Leippe M."/>
            <person name="Dierking K."/>
            <person name="Kaleta C."/>
            <person name="Schulenburg H."/>
        </authorList>
    </citation>
    <scope>NUCLEOTIDE SEQUENCE [LARGE SCALE GENOMIC DNA]</scope>
    <source>
        <strain evidence="3 4">MYb73</strain>
    </source>
</reference>
<name>A0A2S0IGM6_9BURK</name>
<keyword evidence="2 3" id="KW-0808">Transferase</keyword>
<dbReference type="InterPro" id="IPR029063">
    <property type="entry name" value="SAM-dependent_MTases_sf"/>
</dbReference>
<keyword evidence="1 3" id="KW-0489">Methyltransferase</keyword>
<evidence type="ECO:0000256" key="2">
    <source>
        <dbReference type="ARBA" id="ARBA00022679"/>
    </source>
</evidence>
<dbReference type="AlphaFoldDB" id="A0A2S0IGM6"/>
<gene>
    <name evidence="3" type="ORF">CLM73_22465</name>
</gene>
<dbReference type="EMBL" id="CP023270">
    <property type="protein sequence ID" value="AVJ31173.1"/>
    <property type="molecule type" value="Genomic_DNA"/>
</dbReference>
<accession>A0A2S0IGM6</accession>
<keyword evidence="4" id="KW-1185">Reference proteome</keyword>
<dbReference type="Proteomes" id="UP000239477">
    <property type="component" value="Chromosome"/>
</dbReference>
<dbReference type="PANTHER" id="PTHR43619:SF2">
    <property type="entry name" value="S-ADENOSYL-L-METHIONINE-DEPENDENT METHYLTRANSFERASES SUPERFAMILY PROTEIN"/>
    <property type="match status" value="1"/>
</dbReference>
<dbReference type="GO" id="GO:0032259">
    <property type="term" value="P:methylation"/>
    <property type="evidence" value="ECO:0007669"/>
    <property type="project" value="UniProtKB-KW"/>
</dbReference>
<sequence length="274" mass="31122">MCMEKIDLTREKATLLITLYAKARESRLPDSVLQDHHAADAVARIDYDFSRLRMRRDEMIGLAMRAHTLDGWAREFIAAHGEATVLHLGCGLDTRVQRVDPPPGIAWYEVDYPEVIELRRKLYPARPGCTLMGTPVTDLDWLARIPAGKPTLVVAEGLFLYLPEDALLTLLRAVTARFPSGEVVFDAYNRLGLSWVAHNRMIQSTGAVTRWSLRRPQDLEAQVPALRLRTVRGGYETDDAAQRARYSLPAQAALWLMRRVEPLGSMTRLLRYHY</sequence>